<dbReference type="SMART" id="SM00248">
    <property type="entry name" value="ANK"/>
    <property type="match status" value="5"/>
</dbReference>
<sequence length="280" mass="29282">MKTAPKIVRAAKPSSQEDELMKAILANDETSVLALLGLGVQPNVPSSETGITPAVAAAENGFASILKHLLKNGADPNLELTNGNYPLRGAILSGDGDSCRVLLEHGADVNHCSTRGTPLMAAAATGDCESLTLLLDAGASIATEAKDGLTALAAAVRDNQKEAVRLLLRRGASPTKPNKDGVSPVDIAQERTLPEVYSLLMQASITHAAEEALRASDQRQAEAREEIAAAAEKAAEEVQQELARSRAETADRVAAIRGETDELLKRLGISRDLKGLKGAA</sequence>
<dbReference type="Pfam" id="PF12796">
    <property type="entry name" value="Ank_2"/>
    <property type="match status" value="1"/>
</dbReference>
<feature type="repeat" description="ANK" evidence="3">
    <location>
        <begin position="114"/>
        <end position="146"/>
    </location>
</feature>
<keyword evidence="1" id="KW-0677">Repeat</keyword>
<evidence type="ECO:0008006" key="9">
    <source>
        <dbReference type="Google" id="ProtNLM"/>
    </source>
</evidence>
<dbReference type="Proteomes" id="UP000747110">
    <property type="component" value="Unassembled WGS sequence"/>
</dbReference>
<gene>
    <name evidence="5" type="ORF">Vretifemale_15562</name>
    <name evidence="6" type="ORF">Vretimale_1594</name>
</gene>
<dbReference type="PANTHER" id="PTHR24171:SF8">
    <property type="entry name" value="BRCA1-ASSOCIATED RING DOMAIN PROTEIN 1"/>
    <property type="match status" value="1"/>
</dbReference>
<evidence type="ECO:0000256" key="3">
    <source>
        <dbReference type="PROSITE-ProRule" id="PRU00023"/>
    </source>
</evidence>
<feature type="repeat" description="ANK" evidence="3">
    <location>
        <begin position="82"/>
        <end position="114"/>
    </location>
</feature>
<dbReference type="FunFam" id="1.25.40.20:FF:001202">
    <property type="entry name" value="Predicted protein"/>
    <property type="match status" value="1"/>
</dbReference>
<feature type="repeat" description="ANK" evidence="3">
    <location>
        <begin position="49"/>
        <end position="81"/>
    </location>
</feature>
<name>A0A8J4D4L0_9CHLO</name>
<reference evidence="6" key="1">
    <citation type="journal article" date="2021" name="Proc. Natl. Acad. Sci. U.S.A.">
        <title>Three genomes in the algal genus Volvox reveal the fate of a haploid sex-determining region after a transition to homothallism.</title>
        <authorList>
            <person name="Yamamoto K."/>
            <person name="Hamaji T."/>
            <person name="Kawai-Toyooka H."/>
            <person name="Matsuzaki R."/>
            <person name="Takahashi F."/>
            <person name="Nishimura Y."/>
            <person name="Kawachi M."/>
            <person name="Noguchi H."/>
            <person name="Minakuchi Y."/>
            <person name="Umen J.G."/>
            <person name="Toyoda A."/>
            <person name="Nozaki H."/>
        </authorList>
    </citation>
    <scope>NUCLEOTIDE SEQUENCE</scope>
    <source>
        <strain evidence="6">NIES-3785</strain>
        <strain evidence="5">NIES-3786</strain>
    </source>
</reference>
<dbReference type="InterPro" id="IPR002110">
    <property type="entry name" value="Ankyrin_rpt"/>
</dbReference>
<proteinExistence type="predicted"/>
<dbReference type="AlphaFoldDB" id="A0A8J4D4L0"/>
<keyword evidence="8" id="KW-1185">Reference proteome</keyword>
<dbReference type="PANTHER" id="PTHR24171">
    <property type="entry name" value="ANKYRIN REPEAT DOMAIN-CONTAINING PROTEIN 39-RELATED"/>
    <property type="match status" value="1"/>
</dbReference>
<accession>A0A8J4D4L0</accession>
<evidence type="ECO:0000313" key="7">
    <source>
        <dbReference type="Proteomes" id="UP000722791"/>
    </source>
</evidence>
<evidence type="ECO:0000313" key="5">
    <source>
        <dbReference type="EMBL" id="GIL87521.1"/>
    </source>
</evidence>
<evidence type="ECO:0000256" key="1">
    <source>
        <dbReference type="ARBA" id="ARBA00022737"/>
    </source>
</evidence>
<dbReference type="PROSITE" id="PS50088">
    <property type="entry name" value="ANK_REPEAT"/>
    <property type="match status" value="4"/>
</dbReference>
<dbReference type="OrthoDB" id="531244at2759"/>
<dbReference type="EMBL" id="BNCQ01000002">
    <property type="protein sequence ID" value="GIL95613.1"/>
    <property type="molecule type" value="Genomic_DNA"/>
</dbReference>
<evidence type="ECO:0000256" key="2">
    <source>
        <dbReference type="ARBA" id="ARBA00023043"/>
    </source>
</evidence>
<evidence type="ECO:0000256" key="4">
    <source>
        <dbReference type="SAM" id="Coils"/>
    </source>
</evidence>
<feature type="coiled-coil region" evidence="4">
    <location>
        <begin position="213"/>
        <end position="248"/>
    </location>
</feature>
<evidence type="ECO:0000313" key="8">
    <source>
        <dbReference type="Proteomes" id="UP000747110"/>
    </source>
</evidence>
<feature type="repeat" description="ANK" evidence="3">
    <location>
        <begin position="147"/>
        <end position="179"/>
    </location>
</feature>
<dbReference type="GO" id="GO:0004842">
    <property type="term" value="F:ubiquitin-protein transferase activity"/>
    <property type="evidence" value="ECO:0007669"/>
    <property type="project" value="TreeGrafter"/>
</dbReference>
<dbReference type="EMBL" id="BNCP01000039">
    <property type="protein sequence ID" value="GIL87521.1"/>
    <property type="molecule type" value="Genomic_DNA"/>
</dbReference>
<evidence type="ECO:0000313" key="6">
    <source>
        <dbReference type="EMBL" id="GIL95613.1"/>
    </source>
</evidence>
<dbReference type="SUPFAM" id="SSF48403">
    <property type="entry name" value="Ankyrin repeat"/>
    <property type="match status" value="1"/>
</dbReference>
<dbReference type="Proteomes" id="UP000722791">
    <property type="component" value="Unassembled WGS sequence"/>
</dbReference>
<dbReference type="PROSITE" id="PS50297">
    <property type="entry name" value="ANK_REP_REGION"/>
    <property type="match status" value="4"/>
</dbReference>
<organism evidence="6 7">
    <name type="scientific">Volvox reticuliferus</name>
    <dbReference type="NCBI Taxonomy" id="1737510"/>
    <lineage>
        <taxon>Eukaryota</taxon>
        <taxon>Viridiplantae</taxon>
        <taxon>Chlorophyta</taxon>
        <taxon>core chlorophytes</taxon>
        <taxon>Chlorophyceae</taxon>
        <taxon>CS clade</taxon>
        <taxon>Chlamydomonadales</taxon>
        <taxon>Volvocaceae</taxon>
        <taxon>Volvox</taxon>
    </lineage>
</organism>
<comment type="caution">
    <text evidence="6">The sequence shown here is derived from an EMBL/GenBank/DDBJ whole genome shotgun (WGS) entry which is preliminary data.</text>
</comment>
<dbReference type="Gene3D" id="1.25.40.20">
    <property type="entry name" value="Ankyrin repeat-containing domain"/>
    <property type="match status" value="1"/>
</dbReference>
<keyword evidence="2 3" id="KW-0040">ANK repeat</keyword>
<dbReference type="GO" id="GO:0085020">
    <property type="term" value="P:protein K6-linked ubiquitination"/>
    <property type="evidence" value="ECO:0007669"/>
    <property type="project" value="TreeGrafter"/>
</dbReference>
<keyword evidence="4" id="KW-0175">Coiled coil</keyword>
<dbReference type="InterPro" id="IPR036770">
    <property type="entry name" value="Ankyrin_rpt-contain_sf"/>
</dbReference>
<dbReference type="Pfam" id="PF00023">
    <property type="entry name" value="Ank"/>
    <property type="match status" value="1"/>
</dbReference>
<protein>
    <recommendedName>
        <fullName evidence="9">Ankyrin repeat domain-containing protein</fullName>
    </recommendedName>
</protein>